<organism evidence="2 3">
    <name type="scientific">Anopheles minimus</name>
    <dbReference type="NCBI Taxonomy" id="112268"/>
    <lineage>
        <taxon>Eukaryota</taxon>
        <taxon>Metazoa</taxon>
        <taxon>Ecdysozoa</taxon>
        <taxon>Arthropoda</taxon>
        <taxon>Hexapoda</taxon>
        <taxon>Insecta</taxon>
        <taxon>Pterygota</taxon>
        <taxon>Neoptera</taxon>
        <taxon>Endopterygota</taxon>
        <taxon>Diptera</taxon>
        <taxon>Nematocera</taxon>
        <taxon>Culicoidea</taxon>
        <taxon>Culicidae</taxon>
        <taxon>Anophelinae</taxon>
        <taxon>Anopheles</taxon>
    </lineage>
</organism>
<evidence type="ECO:0000256" key="1">
    <source>
        <dbReference type="SAM" id="Phobius"/>
    </source>
</evidence>
<feature type="transmembrane region" description="Helical" evidence="1">
    <location>
        <begin position="12"/>
        <end position="32"/>
    </location>
</feature>
<name>A0A182WPZ3_9DIPT</name>
<dbReference type="VEuPathDB" id="VectorBase:AMIN014729"/>
<evidence type="ECO:0000313" key="3">
    <source>
        <dbReference type="Proteomes" id="UP000075920"/>
    </source>
</evidence>
<protein>
    <submittedName>
        <fullName evidence="2">Uncharacterized protein</fullName>
    </submittedName>
</protein>
<reference evidence="3" key="1">
    <citation type="submission" date="2013-03" db="EMBL/GenBank/DDBJ databases">
        <title>The Genome Sequence of Anopheles minimus MINIMUS1.</title>
        <authorList>
            <consortium name="The Broad Institute Genomics Platform"/>
            <person name="Neafsey D.E."/>
            <person name="Walton C."/>
            <person name="Walker B."/>
            <person name="Young S.K."/>
            <person name="Zeng Q."/>
            <person name="Gargeya S."/>
            <person name="Fitzgerald M."/>
            <person name="Haas B."/>
            <person name="Abouelleil A."/>
            <person name="Allen A.W."/>
            <person name="Alvarado L."/>
            <person name="Arachchi H.M."/>
            <person name="Berlin A.M."/>
            <person name="Chapman S.B."/>
            <person name="Gainer-Dewar J."/>
            <person name="Goldberg J."/>
            <person name="Griggs A."/>
            <person name="Gujja S."/>
            <person name="Hansen M."/>
            <person name="Howarth C."/>
            <person name="Imamovic A."/>
            <person name="Ireland A."/>
            <person name="Larimer J."/>
            <person name="McCowan C."/>
            <person name="Murphy C."/>
            <person name="Pearson M."/>
            <person name="Poon T.W."/>
            <person name="Priest M."/>
            <person name="Roberts A."/>
            <person name="Saif S."/>
            <person name="Shea T."/>
            <person name="Sisk P."/>
            <person name="Sykes S."/>
            <person name="Wortman J."/>
            <person name="Nusbaum C."/>
            <person name="Birren B."/>
        </authorList>
    </citation>
    <scope>NUCLEOTIDE SEQUENCE [LARGE SCALE GENOMIC DNA]</scope>
    <source>
        <strain evidence="3">MINIMUS1</strain>
    </source>
</reference>
<keyword evidence="1" id="KW-1133">Transmembrane helix</keyword>
<reference evidence="2" key="2">
    <citation type="submission" date="2020-05" db="UniProtKB">
        <authorList>
            <consortium name="EnsemblMetazoa"/>
        </authorList>
    </citation>
    <scope>IDENTIFICATION</scope>
    <source>
        <strain evidence="2">MINIMUS1</strain>
    </source>
</reference>
<sequence>MIVRILCEFVSIALRFVFWCTVCFVIILQLQYRTPESKKCVPHPKNVSEISQKFVVLSTGSSTSVKSENIAARHVCQQHCGSRNKHHYSCCFGVRLPDSNSLAPNFIVSNASIERGRDSISHFFVSNL</sequence>
<dbReference type="Proteomes" id="UP000075920">
    <property type="component" value="Unassembled WGS sequence"/>
</dbReference>
<evidence type="ECO:0000313" key="2">
    <source>
        <dbReference type="EnsemblMetazoa" id="AMIN014729-PA"/>
    </source>
</evidence>
<dbReference type="EnsemblMetazoa" id="AMIN014729-RA">
    <property type="protein sequence ID" value="AMIN014729-PA"/>
    <property type="gene ID" value="AMIN014729"/>
</dbReference>
<accession>A0A182WPZ3</accession>
<keyword evidence="1" id="KW-0472">Membrane</keyword>
<keyword evidence="1" id="KW-0812">Transmembrane</keyword>
<proteinExistence type="predicted"/>
<dbReference type="AlphaFoldDB" id="A0A182WPZ3"/>
<keyword evidence="3" id="KW-1185">Reference proteome</keyword>